<evidence type="ECO:0000259" key="7">
    <source>
        <dbReference type="PROSITE" id="PS51900"/>
    </source>
</evidence>
<dbReference type="PANTHER" id="PTHR30349">
    <property type="entry name" value="PHAGE INTEGRASE-RELATED"/>
    <property type="match status" value="1"/>
</dbReference>
<dbReference type="Pfam" id="PF00589">
    <property type="entry name" value="Phage_integrase"/>
    <property type="match status" value="1"/>
</dbReference>
<feature type="domain" description="Tyr recombinase" evidence="6">
    <location>
        <begin position="175"/>
        <end position="373"/>
    </location>
</feature>
<accession>D7BDS6</accession>
<dbReference type="PROSITE" id="PS51900">
    <property type="entry name" value="CB"/>
    <property type="match status" value="1"/>
</dbReference>
<dbReference type="HOGENOM" id="CLU_027562_17_1_0"/>
<reference evidence="8 9" key="1">
    <citation type="journal article" date="2010" name="Stand. Genomic Sci.">
        <title>Complete genome sequence of Meiothermus silvanus type strain (VI-R2).</title>
        <authorList>
            <person name="Sikorski J."/>
            <person name="Tindall B.J."/>
            <person name="Lowry S."/>
            <person name="Lucas S."/>
            <person name="Nolan M."/>
            <person name="Copeland A."/>
            <person name="Glavina Del Rio T."/>
            <person name="Tice H."/>
            <person name="Cheng J.F."/>
            <person name="Han C."/>
            <person name="Pitluck S."/>
            <person name="Liolios K."/>
            <person name="Ivanova N."/>
            <person name="Mavromatis K."/>
            <person name="Mikhailova N."/>
            <person name="Pati A."/>
            <person name="Goodwin L."/>
            <person name="Chen A."/>
            <person name="Palaniappan K."/>
            <person name="Land M."/>
            <person name="Hauser L."/>
            <person name="Chang Y.J."/>
            <person name="Jeffries C.D."/>
            <person name="Rohde M."/>
            <person name="Goker M."/>
            <person name="Woyke T."/>
            <person name="Bristow J."/>
            <person name="Eisen J.A."/>
            <person name="Markowitz V."/>
            <person name="Hugenholtz P."/>
            <person name="Kyrpides N.C."/>
            <person name="Klenk H.P."/>
            <person name="Lapidus A."/>
        </authorList>
    </citation>
    <scope>NUCLEOTIDE SEQUENCE [LARGE SCALE GENOMIC DNA]</scope>
    <source>
        <strain evidence="9">ATCC 700542 / DSM 9946 / VI-R2</strain>
    </source>
</reference>
<dbReference type="InterPro" id="IPR010998">
    <property type="entry name" value="Integrase_recombinase_N"/>
</dbReference>
<dbReference type="PANTHER" id="PTHR30349:SF64">
    <property type="entry name" value="PROPHAGE INTEGRASE INTD-RELATED"/>
    <property type="match status" value="1"/>
</dbReference>
<dbReference type="GO" id="GO:0015074">
    <property type="term" value="P:DNA integration"/>
    <property type="evidence" value="ECO:0007669"/>
    <property type="project" value="UniProtKB-KW"/>
</dbReference>
<keyword evidence="4" id="KW-0233">DNA recombination</keyword>
<evidence type="ECO:0000256" key="1">
    <source>
        <dbReference type="ARBA" id="ARBA00008857"/>
    </source>
</evidence>
<comment type="similarity">
    <text evidence="1">Belongs to the 'phage' integrase family.</text>
</comment>
<dbReference type="AlphaFoldDB" id="D7BDS6"/>
<name>D7BDS6_ALLS1</name>
<dbReference type="STRING" id="526227.Mesil_1179"/>
<dbReference type="CDD" id="cd01189">
    <property type="entry name" value="INT_ICEBs1_C_like"/>
    <property type="match status" value="1"/>
</dbReference>
<keyword evidence="2" id="KW-0229">DNA integration</keyword>
<evidence type="ECO:0000313" key="9">
    <source>
        <dbReference type="Proteomes" id="UP000001916"/>
    </source>
</evidence>
<dbReference type="Pfam" id="PF14659">
    <property type="entry name" value="Phage_int_SAM_3"/>
    <property type="match status" value="1"/>
</dbReference>
<dbReference type="Gene3D" id="1.10.150.130">
    <property type="match status" value="1"/>
</dbReference>
<evidence type="ECO:0000256" key="5">
    <source>
        <dbReference type="PROSITE-ProRule" id="PRU01248"/>
    </source>
</evidence>
<dbReference type="Proteomes" id="UP000001916">
    <property type="component" value="Chromosome"/>
</dbReference>
<sequence>MKRANNEGTIYKRADGRYEYSLMISGKRHRGYAKTRKEAAKKLAELLVAYGRNLLPDPDRITLKEFCERWLTSVEHRVKPTTHYGYKVALEKHAIPILGDIAVQRLQPLHLTHLYADLLKKRIHPNDPKRLKTLSPTTVRLVHRTLHAALEDAVRWGLLPWNPADRVKPPQAPRYTGEVWTPEEVWRFLAEAQHSRLYALFFLALMTGMRRGELLGLKWADIDWQEGAIWVRQNLTKAGSKRVVQSPKTYRSSRPVDVSSDVLEVLQQHREQQEKDRLGIGDAWTDEGWVFTTSVGTPIEPSNLRREFLAIIKRAKVKEIRFHDLRDTHVSLLALAGVDPKVVSERVGHASVAFTQQTYQHLFRAQRKKAALAVGELLGPREDRPTA</sequence>
<dbReference type="GO" id="GO:0006310">
    <property type="term" value="P:DNA recombination"/>
    <property type="evidence" value="ECO:0007669"/>
    <property type="project" value="UniProtKB-KW"/>
</dbReference>
<evidence type="ECO:0000256" key="4">
    <source>
        <dbReference type="ARBA" id="ARBA00023172"/>
    </source>
</evidence>
<keyword evidence="9" id="KW-1185">Reference proteome</keyword>
<dbReference type="PROSITE" id="PS51898">
    <property type="entry name" value="TYR_RECOMBINASE"/>
    <property type="match status" value="1"/>
</dbReference>
<dbReference type="OrthoDB" id="24185at2"/>
<protein>
    <submittedName>
        <fullName evidence="8">Integrase family protein</fullName>
    </submittedName>
</protein>
<dbReference type="InterPro" id="IPR013762">
    <property type="entry name" value="Integrase-like_cat_sf"/>
</dbReference>
<dbReference type="InterPro" id="IPR002104">
    <property type="entry name" value="Integrase_catalytic"/>
</dbReference>
<dbReference type="eggNOG" id="COG0582">
    <property type="taxonomic scope" value="Bacteria"/>
</dbReference>
<dbReference type="EMBL" id="CP002042">
    <property type="protein sequence ID" value="ADH63077.1"/>
    <property type="molecule type" value="Genomic_DNA"/>
</dbReference>
<proteinExistence type="inferred from homology"/>
<dbReference type="InterPro" id="IPR044068">
    <property type="entry name" value="CB"/>
</dbReference>
<evidence type="ECO:0000259" key="6">
    <source>
        <dbReference type="PROSITE" id="PS51898"/>
    </source>
</evidence>
<dbReference type="InterPro" id="IPR011010">
    <property type="entry name" value="DNA_brk_join_enz"/>
</dbReference>
<dbReference type="RefSeq" id="WP_013157654.1">
    <property type="nucleotide sequence ID" value="NC_014212.1"/>
</dbReference>
<dbReference type="Gene3D" id="1.10.443.10">
    <property type="entry name" value="Intergrase catalytic core"/>
    <property type="match status" value="1"/>
</dbReference>
<dbReference type="GO" id="GO:0003677">
    <property type="term" value="F:DNA binding"/>
    <property type="evidence" value="ECO:0007669"/>
    <property type="project" value="UniProtKB-UniRule"/>
</dbReference>
<dbReference type="InterPro" id="IPR004107">
    <property type="entry name" value="Integrase_SAM-like_N"/>
</dbReference>
<dbReference type="SUPFAM" id="SSF56349">
    <property type="entry name" value="DNA breaking-rejoining enzymes"/>
    <property type="match status" value="1"/>
</dbReference>
<evidence type="ECO:0000256" key="2">
    <source>
        <dbReference type="ARBA" id="ARBA00022908"/>
    </source>
</evidence>
<organism evidence="8 9">
    <name type="scientific">Allomeiothermus silvanus (strain ATCC 700542 / DSM 9946 / NBRC 106475 / NCIMB 13440 / VI-R2)</name>
    <name type="common">Thermus silvanus</name>
    <dbReference type="NCBI Taxonomy" id="526227"/>
    <lineage>
        <taxon>Bacteria</taxon>
        <taxon>Thermotogati</taxon>
        <taxon>Deinococcota</taxon>
        <taxon>Deinococci</taxon>
        <taxon>Thermales</taxon>
        <taxon>Thermaceae</taxon>
        <taxon>Allomeiothermus</taxon>
    </lineage>
</organism>
<evidence type="ECO:0000256" key="3">
    <source>
        <dbReference type="ARBA" id="ARBA00023125"/>
    </source>
</evidence>
<evidence type="ECO:0000313" key="8">
    <source>
        <dbReference type="EMBL" id="ADH63077.1"/>
    </source>
</evidence>
<dbReference type="InterPro" id="IPR050090">
    <property type="entry name" value="Tyrosine_recombinase_XerCD"/>
</dbReference>
<dbReference type="KEGG" id="msv:Mesil_1179"/>
<feature type="domain" description="Core-binding (CB)" evidence="7">
    <location>
        <begin position="61"/>
        <end position="154"/>
    </location>
</feature>
<keyword evidence="3 5" id="KW-0238">DNA-binding</keyword>
<gene>
    <name evidence="8" type="ordered locus">Mesil_1179</name>
</gene>